<dbReference type="PANTHER" id="PTHR28153:SF1">
    <property type="entry name" value="DUF4484 DOMAIN-CONTAINING PROTEIN"/>
    <property type="match status" value="1"/>
</dbReference>
<evidence type="ECO:0008006" key="3">
    <source>
        <dbReference type="Google" id="ProtNLM"/>
    </source>
</evidence>
<proteinExistence type="predicted"/>
<protein>
    <recommendedName>
        <fullName evidence="3">DUF4484 domain-containing protein</fullName>
    </recommendedName>
</protein>
<sequence>MSPPNIIAIFLAEFDIKAGYKLIWSKTKTKTNINLDGLEYKVFPSGVHDFNNSTTLISHFDEKLYLGLSVFYQHTFGDSNDRSNVKMFSLGILTDGENGFEYVNSLNSKLVQFVNNQEKNYSTFEEIFKLSAADSIINHPLTKLPKMIKDLGPLLLTIYKQSLLRKKIILFNKGDTFDAGSFTYLISLLSTIPDQPTAQPIYQIGLNDLGGKLLEIDGYIAVTNDEIIKENRVYDIGVDLEEPRVFSRDGQIYATHSDFERFKKIYQPEIEVSNLETASKDDISITPTEIETTYLQIPDWYNTLVESNSWMNSIWSAFSWFATAGQLSQEQHLQKSTSIEFKDLVNIVGYFHSLTKKWIYIINELILDKQQESDELLVNLELTYQDLVEMELEYSDYEFIKEFILLYFESVSSVEIEESIFSICC</sequence>
<dbReference type="Proteomes" id="UP001152885">
    <property type="component" value="Unassembled WGS sequence"/>
</dbReference>
<keyword evidence="2" id="KW-1185">Reference proteome</keyword>
<dbReference type="OrthoDB" id="2152680at2759"/>
<evidence type="ECO:0000313" key="1">
    <source>
        <dbReference type="EMBL" id="CAI5758402.1"/>
    </source>
</evidence>
<dbReference type="Pfam" id="PF09804">
    <property type="entry name" value="DENND11"/>
    <property type="match status" value="2"/>
</dbReference>
<gene>
    <name evidence="1" type="ORF">CANVERA_P2915</name>
</gene>
<dbReference type="EMBL" id="CANTUO010000003">
    <property type="protein sequence ID" value="CAI5758402.1"/>
    <property type="molecule type" value="Genomic_DNA"/>
</dbReference>
<name>A0A9W4TVE8_9ASCO</name>
<reference evidence="1" key="1">
    <citation type="submission" date="2022-12" db="EMBL/GenBank/DDBJ databases">
        <authorList>
            <person name="Brejova B."/>
        </authorList>
    </citation>
    <scope>NUCLEOTIDE SEQUENCE</scope>
</reference>
<organism evidence="1 2">
    <name type="scientific">Candida verbasci</name>
    <dbReference type="NCBI Taxonomy" id="1227364"/>
    <lineage>
        <taxon>Eukaryota</taxon>
        <taxon>Fungi</taxon>
        <taxon>Dikarya</taxon>
        <taxon>Ascomycota</taxon>
        <taxon>Saccharomycotina</taxon>
        <taxon>Pichiomycetes</taxon>
        <taxon>Debaryomycetaceae</taxon>
        <taxon>Candida/Lodderomyces clade</taxon>
        <taxon>Candida</taxon>
    </lineage>
</organism>
<dbReference type="InterPro" id="IPR018626">
    <property type="entry name" value="LCHN/Anr2"/>
</dbReference>
<comment type="caution">
    <text evidence="1">The sequence shown here is derived from an EMBL/GenBank/DDBJ whole genome shotgun (WGS) entry which is preliminary data.</text>
</comment>
<dbReference type="GO" id="GO:0005811">
    <property type="term" value="C:lipid droplet"/>
    <property type="evidence" value="ECO:0007669"/>
    <property type="project" value="TreeGrafter"/>
</dbReference>
<accession>A0A9W4TVE8</accession>
<dbReference type="AlphaFoldDB" id="A0A9W4TVE8"/>
<dbReference type="InterPro" id="IPR053056">
    <property type="entry name" value="Lipid_Metab_Assoc_Protein"/>
</dbReference>
<evidence type="ECO:0000313" key="2">
    <source>
        <dbReference type="Proteomes" id="UP001152885"/>
    </source>
</evidence>
<dbReference type="PANTHER" id="PTHR28153">
    <property type="entry name" value="PROTEIN, PUTATIVE-RELATED"/>
    <property type="match status" value="1"/>
</dbReference>